<feature type="domain" description="SERRATE/Ars2 N-terminal" evidence="8">
    <location>
        <begin position="251"/>
        <end position="332"/>
    </location>
</feature>
<dbReference type="GO" id="GO:0016604">
    <property type="term" value="C:nuclear body"/>
    <property type="evidence" value="ECO:0007669"/>
    <property type="project" value="TreeGrafter"/>
</dbReference>
<evidence type="ECO:0000256" key="4">
    <source>
        <dbReference type="ARBA" id="ARBA00022704"/>
    </source>
</evidence>
<dbReference type="Proteomes" id="UP000796880">
    <property type="component" value="Unassembled WGS sequence"/>
</dbReference>
<keyword evidence="10" id="KW-1185">Reference proteome</keyword>
<comment type="subcellular location">
    <subcellularLocation>
        <location evidence="1">Nucleus</location>
    </subcellularLocation>
</comment>
<name>A0A8K0DZY2_9ROSA</name>
<proteinExistence type="inferred from homology"/>
<dbReference type="OrthoDB" id="342064at2759"/>
<dbReference type="PANTHER" id="PTHR13165:SF0">
    <property type="entry name" value="SERRATE RNA EFFECTOR MOLECULE HOMOLOG"/>
    <property type="match status" value="1"/>
</dbReference>
<dbReference type="Pfam" id="PF04959">
    <property type="entry name" value="ARS2"/>
    <property type="match status" value="1"/>
</dbReference>
<evidence type="ECO:0000313" key="10">
    <source>
        <dbReference type="Proteomes" id="UP000796880"/>
    </source>
</evidence>
<gene>
    <name evidence="9" type="ORF">FNV43_RR25420</name>
</gene>
<evidence type="ECO:0000259" key="7">
    <source>
        <dbReference type="Pfam" id="PF04959"/>
    </source>
</evidence>
<keyword evidence="3" id="KW-0646">Protease inhibitor</keyword>
<organism evidence="9 10">
    <name type="scientific">Rhamnella rubrinervis</name>
    <dbReference type="NCBI Taxonomy" id="2594499"/>
    <lineage>
        <taxon>Eukaryota</taxon>
        <taxon>Viridiplantae</taxon>
        <taxon>Streptophyta</taxon>
        <taxon>Embryophyta</taxon>
        <taxon>Tracheophyta</taxon>
        <taxon>Spermatophyta</taxon>
        <taxon>Magnoliopsida</taxon>
        <taxon>eudicotyledons</taxon>
        <taxon>Gunneridae</taxon>
        <taxon>Pentapetalae</taxon>
        <taxon>rosids</taxon>
        <taxon>fabids</taxon>
        <taxon>Rosales</taxon>
        <taxon>Rhamnaceae</taxon>
        <taxon>rhamnoid group</taxon>
        <taxon>Rhamneae</taxon>
        <taxon>Rhamnella</taxon>
    </lineage>
</organism>
<dbReference type="GO" id="GO:0004869">
    <property type="term" value="F:cysteine-type endopeptidase inhibitor activity"/>
    <property type="evidence" value="ECO:0007669"/>
    <property type="project" value="UniProtKB-KW"/>
</dbReference>
<sequence length="569" mass="65443">MPEKAYGLDRLGSRMERDSTAFQNSVLTTMERESPQDSFKTRMKKSRLLKRMKKSQQHPSSTSVYWPLQSKRDDSDEYFHKYCRIVLGSEGFVGFWEPSSALVGEVRPFYISETAKKATEFAIDEYNTWGADLVLKRILKVNAQSMAGLVYYITLEATRISGGEPILYEAKVFRSVKPSKGFELRIFRRAIFYSFQEDMESTHGGYTSEDYTESRRSLLADLESTRGYTSEDYTKSKRTSTQSQGLMSYTQFIEELKDDVLPVEAGQRYKEYKSEYISTQKRAFFKAHKDEEWLKDKYHPTNLQAVVQRRNEHARQAAKGFLLELQTGGLDPTCVFPSSPVLNVSVFSTMLKAHPISSHPRRIKVDIEQSHALVHKLDVEKGIEDNVLCCGGALEGIELLDTLISYLWCIHGLNYYGMIERNPCRGLRHVRPDEKNCAETEEIEESGAEWEKKLDLFWQERLRGEDPLEAMSSKEKIAATAVSGIKERDDEYQWKYGCGGGANDYTKGFHAVGFLRRYVKDTPPQYVMELTSSALEDLYFHNYMSDPDSPGGTPVMQQPQMKRKRKMYI</sequence>
<keyword evidence="4" id="KW-0789">Thiol protease inhibitor</keyword>
<evidence type="ECO:0000256" key="1">
    <source>
        <dbReference type="ARBA" id="ARBA00004123"/>
    </source>
</evidence>
<protein>
    <submittedName>
        <fullName evidence="9">Uncharacterized protein</fullName>
    </submittedName>
</protein>
<comment type="caution">
    <text evidence="9">The sequence shown here is derived from an EMBL/GenBank/DDBJ whole genome shotgun (WGS) entry which is preliminary data.</text>
</comment>
<dbReference type="InterPro" id="IPR007042">
    <property type="entry name" value="SERRATE/Ars2_C"/>
</dbReference>
<dbReference type="GO" id="GO:0031053">
    <property type="term" value="P:primary miRNA processing"/>
    <property type="evidence" value="ECO:0007669"/>
    <property type="project" value="TreeGrafter"/>
</dbReference>
<reference evidence="9" key="1">
    <citation type="submission" date="2020-03" db="EMBL/GenBank/DDBJ databases">
        <title>A high-quality chromosome-level genome assembly of a woody plant with both climbing and erect habits, Rhamnella rubrinervis.</title>
        <authorList>
            <person name="Lu Z."/>
            <person name="Yang Y."/>
            <person name="Zhu X."/>
            <person name="Sun Y."/>
        </authorList>
    </citation>
    <scope>NUCLEOTIDE SEQUENCE</scope>
    <source>
        <strain evidence="9">BYM</strain>
        <tissue evidence="9">Leaf</tissue>
    </source>
</reference>
<dbReference type="InterPro" id="IPR021933">
    <property type="entry name" value="SERRATE/Ars2_N"/>
</dbReference>
<dbReference type="EMBL" id="VOIH02000011">
    <property type="protein sequence ID" value="KAF3434317.1"/>
    <property type="molecule type" value="Genomic_DNA"/>
</dbReference>
<evidence type="ECO:0000259" key="8">
    <source>
        <dbReference type="Pfam" id="PF12066"/>
    </source>
</evidence>
<feature type="region of interest" description="Disordered" evidence="6">
    <location>
        <begin position="546"/>
        <end position="569"/>
    </location>
</feature>
<evidence type="ECO:0000256" key="5">
    <source>
        <dbReference type="ARBA" id="ARBA00023242"/>
    </source>
</evidence>
<comment type="similarity">
    <text evidence="2">Belongs to the ARS2 family.</text>
</comment>
<accession>A0A8K0DZY2</accession>
<evidence type="ECO:0000313" key="9">
    <source>
        <dbReference type="EMBL" id="KAF3434317.1"/>
    </source>
</evidence>
<evidence type="ECO:0000256" key="2">
    <source>
        <dbReference type="ARBA" id="ARBA00005407"/>
    </source>
</evidence>
<dbReference type="CDD" id="cd00042">
    <property type="entry name" value="CY"/>
    <property type="match status" value="1"/>
</dbReference>
<dbReference type="PANTHER" id="PTHR13165">
    <property type="entry name" value="ARSENITE-RESISTANCE PROTEIN 2"/>
    <property type="match status" value="1"/>
</dbReference>
<dbReference type="SUPFAM" id="SSF54403">
    <property type="entry name" value="Cystatin/monellin"/>
    <property type="match status" value="1"/>
</dbReference>
<evidence type="ECO:0000256" key="6">
    <source>
        <dbReference type="SAM" id="MobiDB-lite"/>
    </source>
</evidence>
<keyword evidence="5" id="KW-0539">Nucleus</keyword>
<dbReference type="InterPro" id="IPR000010">
    <property type="entry name" value="Cystatin_dom"/>
</dbReference>
<evidence type="ECO:0000256" key="3">
    <source>
        <dbReference type="ARBA" id="ARBA00022690"/>
    </source>
</evidence>
<dbReference type="AlphaFoldDB" id="A0A8K0DZY2"/>
<feature type="domain" description="SERRATE/Ars2 C-terminal" evidence="7">
    <location>
        <begin position="445"/>
        <end position="564"/>
    </location>
</feature>
<dbReference type="Gene3D" id="3.10.450.10">
    <property type="match status" value="1"/>
</dbReference>
<dbReference type="InterPro" id="IPR046350">
    <property type="entry name" value="Cystatin_sf"/>
</dbReference>
<dbReference type="InterPro" id="IPR039727">
    <property type="entry name" value="SE/Ars2"/>
</dbReference>
<dbReference type="Pfam" id="PF12066">
    <property type="entry name" value="SERRATE_Ars2_N"/>
    <property type="match status" value="1"/>
</dbReference>